<feature type="compositionally biased region" description="Polar residues" evidence="1">
    <location>
        <begin position="258"/>
        <end position="284"/>
    </location>
</feature>
<reference evidence="3 4" key="1">
    <citation type="journal article" date="2015" name="Genome Announc.">
        <title>Complete Genome Sequence of Methanosphaerula palustris E1-9CT, a Hydrogenotrophic Methanogen Isolated from a Minerotrophic Fen Peatland.</title>
        <authorList>
            <person name="Cadillo-Quiroz H."/>
            <person name="Browne P."/>
            <person name="Kyrpides N."/>
            <person name="Woyke T."/>
            <person name="Goodwin L."/>
            <person name="Detter C."/>
            <person name="Yavitt J.B."/>
            <person name="Zinder S.H."/>
        </authorList>
    </citation>
    <scope>NUCLEOTIDE SEQUENCE [LARGE SCALE GENOMIC DNA]</scope>
    <source>
        <strain evidence="4">ATCC BAA-1556 / DSM 19958 / E1-9c</strain>
    </source>
</reference>
<evidence type="ECO:0000313" key="3">
    <source>
        <dbReference type="EMBL" id="ACL15657.1"/>
    </source>
</evidence>
<feature type="compositionally biased region" description="Low complexity" evidence="1">
    <location>
        <begin position="34"/>
        <end position="58"/>
    </location>
</feature>
<dbReference type="EMBL" id="CP001338">
    <property type="protein sequence ID" value="ACL15657.1"/>
    <property type="molecule type" value="Genomic_DNA"/>
</dbReference>
<proteinExistence type="predicted"/>
<feature type="transmembrane region" description="Helical" evidence="2">
    <location>
        <begin position="341"/>
        <end position="359"/>
    </location>
</feature>
<evidence type="ECO:0000313" key="4">
    <source>
        <dbReference type="Proteomes" id="UP000002457"/>
    </source>
</evidence>
<sequence>MALCQSVLADNTTPAQIDTTTPALTTQTSNPSNTTAQTTAPVTSVVTTPATTTSVPSPTVTVPATTPIVTMTTTVTQGSKDADFTFKINDVITNGNELYVVWDVSTAPDAYILSRVYVYPAQNSVYRIVNDQKVTTDKKTVESQFKSTNYQGYRDEQVFVENPKFAPGDIVHDNSFYIQIQYIERSDYYYNEVYKEQDGWRIVGPKQQLGISAVNQRCQLVDHAAAGTLLTSFNQTPQTPPITPTAAPASEKAHPTPEETQTPVDVSGQTSVASTGTGQQATVAGSATVRSATTQQTVNQKGVGTLAVQTASSQVVYTQTTADNAEKQYDFNGSVKTKAGVPGWTPLAALGILGIALVLRKRE</sequence>
<evidence type="ECO:0000256" key="2">
    <source>
        <dbReference type="SAM" id="Phobius"/>
    </source>
</evidence>
<dbReference type="KEGG" id="mpl:Mpal_0274"/>
<dbReference type="GeneID" id="7270660"/>
<feature type="region of interest" description="Disordered" evidence="1">
    <location>
        <begin position="15"/>
        <end position="58"/>
    </location>
</feature>
<gene>
    <name evidence="3" type="ordered locus">Mpal_0274</name>
</gene>
<dbReference type="STRING" id="521011.Mpal_0274"/>
<dbReference type="RefSeq" id="WP_012616976.1">
    <property type="nucleotide sequence ID" value="NC_011832.1"/>
</dbReference>
<dbReference type="HOGENOM" id="CLU_762107_0_0_2"/>
<evidence type="ECO:0000256" key="1">
    <source>
        <dbReference type="SAM" id="MobiDB-lite"/>
    </source>
</evidence>
<keyword evidence="4" id="KW-1185">Reference proteome</keyword>
<feature type="compositionally biased region" description="Polar residues" evidence="1">
    <location>
        <begin position="15"/>
        <end position="33"/>
    </location>
</feature>
<accession>B8GJ84</accession>
<organism evidence="3 4">
    <name type="scientific">Methanosphaerula palustris (strain ATCC BAA-1556 / DSM 19958 / E1-9c)</name>
    <dbReference type="NCBI Taxonomy" id="521011"/>
    <lineage>
        <taxon>Archaea</taxon>
        <taxon>Methanobacteriati</taxon>
        <taxon>Methanobacteriota</taxon>
        <taxon>Stenosarchaea group</taxon>
        <taxon>Methanomicrobia</taxon>
        <taxon>Methanomicrobiales</taxon>
        <taxon>Methanoregulaceae</taxon>
        <taxon>Methanosphaerula</taxon>
    </lineage>
</organism>
<keyword evidence="2" id="KW-0472">Membrane</keyword>
<name>B8GJ84_METPE</name>
<keyword evidence="2" id="KW-1133">Transmembrane helix</keyword>
<dbReference type="Proteomes" id="UP000002457">
    <property type="component" value="Chromosome"/>
</dbReference>
<dbReference type="AlphaFoldDB" id="B8GJ84"/>
<keyword evidence="2" id="KW-0812">Transmembrane</keyword>
<protein>
    <submittedName>
        <fullName evidence="3">Uncharacterized protein</fullName>
    </submittedName>
</protein>
<feature type="region of interest" description="Disordered" evidence="1">
    <location>
        <begin position="232"/>
        <end position="284"/>
    </location>
</feature>